<dbReference type="OrthoDB" id="4939762at2759"/>
<feature type="compositionally biased region" description="Acidic residues" evidence="1">
    <location>
        <begin position="186"/>
        <end position="196"/>
    </location>
</feature>
<gene>
    <name evidence="2" type="ORF">JDV02_008351</name>
</gene>
<name>A0A9Q8QQ38_9HYPO</name>
<feature type="compositionally biased region" description="Basic and acidic residues" evidence="1">
    <location>
        <begin position="462"/>
        <end position="479"/>
    </location>
</feature>
<proteinExistence type="predicted"/>
<feature type="compositionally biased region" description="Acidic residues" evidence="1">
    <location>
        <begin position="362"/>
        <end position="375"/>
    </location>
</feature>
<reference evidence="2" key="1">
    <citation type="submission" date="2021-11" db="EMBL/GenBank/DDBJ databases">
        <title>Purpureocillium_takamizusanense_genome.</title>
        <authorList>
            <person name="Nguyen N.-H."/>
        </authorList>
    </citation>
    <scope>NUCLEOTIDE SEQUENCE</scope>
    <source>
        <strain evidence="2">PT3</strain>
    </source>
</reference>
<feature type="compositionally biased region" description="Basic and acidic residues" evidence="1">
    <location>
        <begin position="429"/>
        <end position="442"/>
    </location>
</feature>
<feature type="region of interest" description="Disordered" evidence="1">
    <location>
        <begin position="1"/>
        <end position="29"/>
    </location>
</feature>
<accession>A0A9Q8QQ38</accession>
<feature type="compositionally biased region" description="Polar residues" evidence="1">
    <location>
        <begin position="493"/>
        <end position="502"/>
    </location>
</feature>
<feature type="compositionally biased region" description="Polar residues" evidence="1">
    <location>
        <begin position="200"/>
        <end position="215"/>
    </location>
</feature>
<evidence type="ECO:0000313" key="2">
    <source>
        <dbReference type="EMBL" id="UNI22462.1"/>
    </source>
</evidence>
<protein>
    <submittedName>
        <fullName evidence="2">Uncharacterized protein</fullName>
    </submittedName>
</protein>
<dbReference type="AlphaFoldDB" id="A0A9Q8QQ38"/>
<feature type="region of interest" description="Disordered" evidence="1">
    <location>
        <begin position="359"/>
        <end position="502"/>
    </location>
</feature>
<evidence type="ECO:0000313" key="3">
    <source>
        <dbReference type="Proteomes" id="UP000829364"/>
    </source>
</evidence>
<evidence type="ECO:0000256" key="1">
    <source>
        <dbReference type="SAM" id="MobiDB-lite"/>
    </source>
</evidence>
<dbReference type="KEGG" id="ptkz:JDV02_008351"/>
<feature type="compositionally biased region" description="Basic and acidic residues" evidence="1">
    <location>
        <begin position="14"/>
        <end position="29"/>
    </location>
</feature>
<feature type="compositionally biased region" description="Polar residues" evidence="1">
    <location>
        <begin position="380"/>
        <end position="392"/>
    </location>
</feature>
<feature type="compositionally biased region" description="Low complexity" evidence="1">
    <location>
        <begin position="447"/>
        <end position="458"/>
    </location>
</feature>
<dbReference type="RefSeq" id="XP_047845943.1">
    <property type="nucleotide sequence ID" value="XM_047989938.1"/>
</dbReference>
<dbReference type="GeneID" id="72070299"/>
<sequence length="502" mass="54007">MAPMSASIPSDNVIRGDDTEPSEDPRHARDRHAAIASAARFAEFLHNTVPTALVPAELHTYIRREANARLDAAREAGVSLEQVTIGVDGLPTWPGGLAWDPDAESLHAHLQNRLIDWDAARELGDLVRGDIVSKGRLKLAQAREMGITLRDVYIGRNLLPEWTLGRAVSTAAAAAAAAADNKYSDFDDDDDDDSDMESITMGSRQSSGESAQTPLTDVFDTHPGGSAVEGPPSNSPVSACNSDDSSDWDDTIGMNNFVLPVPEYEEPDEDEDEVEGNDVRVAVGDSNVVHNVQVVGGQPGTSHEFDLEVYLLEDDDEDIAHMPEVELFIDDGDAYEHHYGADKAVDVELPVGHYFVPAGVEEAGDDDDDDRDGDGDEAHSSVTEPIYAQTQPIAVHDDEEEEDNIYDDSRAGSPVPRAIEEEDGASSQHSEEVTDDENGRGDEGEEAAAAAAAAAEIVGGHGGERREVAAAQHQHEGLVMKRLRKRRQGEGEASSSAYEKTS</sequence>
<organism evidence="2 3">
    <name type="scientific">Purpureocillium takamizusanense</name>
    <dbReference type="NCBI Taxonomy" id="2060973"/>
    <lineage>
        <taxon>Eukaryota</taxon>
        <taxon>Fungi</taxon>
        <taxon>Dikarya</taxon>
        <taxon>Ascomycota</taxon>
        <taxon>Pezizomycotina</taxon>
        <taxon>Sordariomycetes</taxon>
        <taxon>Hypocreomycetidae</taxon>
        <taxon>Hypocreales</taxon>
        <taxon>Ophiocordycipitaceae</taxon>
        <taxon>Purpureocillium</taxon>
    </lineage>
</organism>
<feature type="region of interest" description="Disordered" evidence="1">
    <location>
        <begin position="178"/>
        <end position="244"/>
    </location>
</feature>
<keyword evidence="3" id="KW-1185">Reference proteome</keyword>
<dbReference type="EMBL" id="CP086361">
    <property type="protein sequence ID" value="UNI22462.1"/>
    <property type="molecule type" value="Genomic_DNA"/>
</dbReference>
<dbReference type="Proteomes" id="UP000829364">
    <property type="component" value="Chromosome 8"/>
</dbReference>
<feature type="compositionally biased region" description="Acidic residues" evidence="1">
    <location>
        <begin position="397"/>
        <end position="406"/>
    </location>
</feature>